<accession>A0A8S9NKG5</accession>
<reference evidence="1" key="1">
    <citation type="submission" date="2019-12" db="EMBL/GenBank/DDBJ databases">
        <title>Genome sequencing and annotation of Brassica cretica.</title>
        <authorList>
            <person name="Studholme D.J."/>
            <person name="Sarris P."/>
        </authorList>
    </citation>
    <scope>NUCLEOTIDE SEQUENCE</scope>
    <source>
        <strain evidence="1">PFS-109/04</strain>
        <tissue evidence="1">Leaf</tissue>
    </source>
</reference>
<gene>
    <name evidence="1" type="ORF">F2Q69_00042526</name>
</gene>
<protein>
    <submittedName>
        <fullName evidence="1">Uncharacterized protein</fullName>
    </submittedName>
</protein>
<dbReference type="Proteomes" id="UP000712600">
    <property type="component" value="Unassembled WGS sequence"/>
</dbReference>
<evidence type="ECO:0000313" key="1">
    <source>
        <dbReference type="EMBL" id="KAF3501569.1"/>
    </source>
</evidence>
<proteinExistence type="predicted"/>
<evidence type="ECO:0000313" key="2">
    <source>
        <dbReference type="Proteomes" id="UP000712600"/>
    </source>
</evidence>
<comment type="caution">
    <text evidence="1">The sequence shown here is derived from an EMBL/GenBank/DDBJ whole genome shotgun (WGS) entry which is preliminary data.</text>
</comment>
<name>A0A8S9NKG5_BRACR</name>
<organism evidence="1 2">
    <name type="scientific">Brassica cretica</name>
    <name type="common">Mustard</name>
    <dbReference type="NCBI Taxonomy" id="69181"/>
    <lineage>
        <taxon>Eukaryota</taxon>
        <taxon>Viridiplantae</taxon>
        <taxon>Streptophyta</taxon>
        <taxon>Embryophyta</taxon>
        <taxon>Tracheophyta</taxon>
        <taxon>Spermatophyta</taxon>
        <taxon>Magnoliopsida</taxon>
        <taxon>eudicotyledons</taxon>
        <taxon>Gunneridae</taxon>
        <taxon>Pentapetalae</taxon>
        <taxon>rosids</taxon>
        <taxon>malvids</taxon>
        <taxon>Brassicales</taxon>
        <taxon>Brassicaceae</taxon>
        <taxon>Brassiceae</taxon>
        <taxon>Brassica</taxon>
    </lineage>
</organism>
<dbReference type="EMBL" id="QGKX02001621">
    <property type="protein sequence ID" value="KAF3501569.1"/>
    <property type="molecule type" value="Genomic_DNA"/>
</dbReference>
<dbReference type="AlphaFoldDB" id="A0A8S9NKG5"/>
<sequence length="67" mass="7362">MLLVCGLVSIDAREVSIAVRAQVVSIDEEKMWIYAACYSLRIVRSSLAGSENKRSFSLLLLVLLGCT</sequence>